<dbReference type="Gene3D" id="3.40.50.720">
    <property type="entry name" value="NAD(P)-binding Rossmann-like Domain"/>
    <property type="match status" value="1"/>
</dbReference>
<sequence length="146" mass="15737">MRVLVLGGDGFCGWPTALRLARAGHEITIVDNLSRRRIDQELGAQSLSPIRSLDERVAAWNRLGHAPLEIAPIDIAEDYHSLRALLAGRAIGGLPRVRAVTLPAGLGGRTPVGYALPPDAGRAYRAAVIAIRRLCRRLSKYSSVSP</sequence>
<evidence type="ECO:0008006" key="3">
    <source>
        <dbReference type="Google" id="ProtNLM"/>
    </source>
</evidence>
<dbReference type="SUPFAM" id="SSF51735">
    <property type="entry name" value="NAD(P)-binding Rossmann-fold domains"/>
    <property type="match status" value="1"/>
</dbReference>
<organism evidence="1 2">
    <name type="scientific">Plastorhodobacter daqingensis</name>
    <dbReference type="NCBI Taxonomy" id="1387281"/>
    <lineage>
        <taxon>Bacteria</taxon>
        <taxon>Pseudomonadati</taxon>
        <taxon>Pseudomonadota</taxon>
        <taxon>Alphaproteobacteria</taxon>
        <taxon>Rhodobacterales</taxon>
        <taxon>Paracoccaceae</taxon>
        <taxon>Plastorhodobacter</taxon>
    </lineage>
</organism>
<dbReference type="Proteomes" id="UP001596516">
    <property type="component" value="Unassembled WGS sequence"/>
</dbReference>
<reference evidence="2" key="1">
    <citation type="journal article" date="2019" name="Int. J. Syst. Evol. Microbiol.">
        <title>The Global Catalogue of Microorganisms (GCM) 10K type strain sequencing project: providing services to taxonomists for standard genome sequencing and annotation.</title>
        <authorList>
            <consortium name="The Broad Institute Genomics Platform"/>
            <consortium name="The Broad Institute Genome Sequencing Center for Infectious Disease"/>
            <person name="Wu L."/>
            <person name="Ma J."/>
        </authorList>
    </citation>
    <scope>NUCLEOTIDE SEQUENCE [LARGE SCALE GENOMIC DNA]</scope>
    <source>
        <strain evidence="2">CGMCC 1.12750</strain>
    </source>
</reference>
<name>A0ABW2UPL3_9RHOB</name>
<accession>A0ABW2UPL3</accession>
<dbReference type="EMBL" id="JBHTFQ010000008">
    <property type="protein sequence ID" value="MFC7705419.1"/>
    <property type="molecule type" value="Genomic_DNA"/>
</dbReference>
<gene>
    <name evidence="1" type="ORF">ACFQXB_14570</name>
</gene>
<dbReference type="RefSeq" id="WP_377405325.1">
    <property type="nucleotide sequence ID" value="NZ_JBHTFQ010000008.1"/>
</dbReference>
<keyword evidence="2" id="KW-1185">Reference proteome</keyword>
<dbReference type="InterPro" id="IPR036291">
    <property type="entry name" value="NAD(P)-bd_dom_sf"/>
</dbReference>
<evidence type="ECO:0000313" key="2">
    <source>
        <dbReference type="Proteomes" id="UP001596516"/>
    </source>
</evidence>
<comment type="caution">
    <text evidence="1">The sequence shown here is derived from an EMBL/GenBank/DDBJ whole genome shotgun (WGS) entry which is preliminary data.</text>
</comment>
<evidence type="ECO:0000313" key="1">
    <source>
        <dbReference type="EMBL" id="MFC7705419.1"/>
    </source>
</evidence>
<proteinExistence type="predicted"/>
<protein>
    <recommendedName>
        <fullName evidence="3">NAD-dependent dehydratase</fullName>
    </recommendedName>
</protein>